<gene>
    <name evidence="2" type="ORF">A3D25_04585</name>
</gene>
<sequence>MATGLIWLKSSYGKFASGNFVQNLGGTLEKFASKNPYPWEKSFLNQVALPNASFLGTLVLWGEAFAALALTLVSLSLLLKVKTPDFARIILVLGLLVGVILNLIFFLAAGWTSPSTESVNLIMLAIQAIAVVSILRQKA</sequence>
<feature type="transmembrane region" description="Helical" evidence="1">
    <location>
        <begin position="58"/>
        <end position="79"/>
    </location>
</feature>
<organism evidence="2 3">
    <name type="scientific">Candidatus Daviesbacteria bacterium RIFCSPHIGHO2_02_FULL_43_12</name>
    <dbReference type="NCBI Taxonomy" id="1797776"/>
    <lineage>
        <taxon>Bacteria</taxon>
        <taxon>Candidatus Daviesiibacteriota</taxon>
    </lineage>
</organism>
<keyword evidence="1" id="KW-1133">Transmembrane helix</keyword>
<feature type="transmembrane region" description="Helical" evidence="1">
    <location>
        <begin position="118"/>
        <end position="135"/>
    </location>
</feature>
<dbReference type="EMBL" id="MFDD01000014">
    <property type="protein sequence ID" value="OGE40051.1"/>
    <property type="molecule type" value="Genomic_DNA"/>
</dbReference>
<proteinExistence type="predicted"/>
<comment type="caution">
    <text evidence="2">The sequence shown here is derived from an EMBL/GenBank/DDBJ whole genome shotgun (WGS) entry which is preliminary data.</text>
</comment>
<keyword evidence="1" id="KW-0812">Transmembrane</keyword>
<keyword evidence="1" id="KW-0472">Membrane</keyword>
<accession>A0A1F5KHG3</accession>
<evidence type="ECO:0000256" key="1">
    <source>
        <dbReference type="SAM" id="Phobius"/>
    </source>
</evidence>
<evidence type="ECO:0000313" key="3">
    <source>
        <dbReference type="Proteomes" id="UP000177328"/>
    </source>
</evidence>
<evidence type="ECO:0008006" key="4">
    <source>
        <dbReference type="Google" id="ProtNLM"/>
    </source>
</evidence>
<dbReference type="AlphaFoldDB" id="A0A1F5KHG3"/>
<evidence type="ECO:0000313" key="2">
    <source>
        <dbReference type="EMBL" id="OGE40051.1"/>
    </source>
</evidence>
<reference evidence="2 3" key="1">
    <citation type="journal article" date="2016" name="Nat. Commun.">
        <title>Thousands of microbial genomes shed light on interconnected biogeochemical processes in an aquifer system.</title>
        <authorList>
            <person name="Anantharaman K."/>
            <person name="Brown C.T."/>
            <person name="Hug L.A."/>
            <person name="Sharon I."/>
            <person name="Castelle C.J."/>
            <person name="Probst A.J."/>
            <person name="Thomas B.C."/>
            <person name="Singh A."/>
            <person name="Wilkins M.J."/>
            <person name="Karaoz U."/>
            <person name="Brodie E.L."/>
            <person name="Williams K.H."/>
            <person name="Hubbard S.S."/>
            <person name="Banfield J.F."/>
        </authorList>
    </citation>
    <scope>NUCLEOTIDE SEQUENCE [LARGE SCALE GENOMIC DNA]</scope>
</reference>
<name>A0A1F5KHG3_9BACT</name>
<dbReference type="Proteomes" id="UP000177328">
    <property type="component" value="Unassembled WGS sequence"/>
</dbReference>
<protein>
    <recommendedName>
        <fullName evidence="4">DoxX family protein</fullName>
    </recommendedName>
</protein>
<feature type="transmembrane region" description="Helical" evidence="1">
    <location>
        <begin position="86"/>
        <end position="112"/>
    </location>
</feature>